<reference evidence="4" key="1">
    <citation type="submission" date="2017-02" db="UniProtKB">
        <authorList>
            <consortium name="WormBaseParasite"/>
        </authorList>
    </citation>
    <scope>IDENTIFICATION</scope>
</reference>
<name>A0A0M3J0G3_ANISI</name>
<dbReference type="Proteomes" id="UP000267096">
    <property type="component" value="Unassembled WGS sequence"/>
</dbReference>
<evidence type="ECO:0000313" key="3">
    <source>
        <dbReference type="Proteomes" id="UP000267096"/>
    </source>
</evidence>
<proteinExistence type="predicted"/>
<protein>
    <submittedName>
        <fullName evidence="2 4">Uncharacterized protein</fullName>
    </submittedName>
</protein>
<dbReference type="AlphaFoldDB" id="A0A0M3J0G3"/>
<gene>
    <name evidence="2" type="ORF">ASIM_LOCUS895</name>
</gene>
<evidence type="ECO:0000256" key="1">
    <source>
        <dbReference type="SAM" id="Phobius"/>
    </source>
</evidence>
<keyword evidence="3" id="KW-1185">Reference proteome</keyword>
<dbReference type="WBParaSite" id="ASIM_0000100101-mRNA-1">
    <property type="protein sequence ID" value="ASIM_0000100101-mRNA-1"/>
    <property type="gene ID" value="ASIM_0000100101"/>
</dbReference>
<keyword evidence="1" id="KW-0472">Membrane</keyword>
<feature type="transmembrane region" description="Helical" evidence="1">
    <location>
        <begin position="70"/>
        <end position="88"/>
    </location>
</feature>
<keyword evidence="1" id="KW-1133">Transmembrane helix</keyword>
<accession>A0A0M3J0G3</accession>
<reference evidence="2 3" key="2">
    <citation type="submission" date="2018-11" db="EMBL/GenBank/DDBJ databases">
        <authorList>
            <consortium name="Pathogen Informatics"/>
        </authorList>
    </citation>
    <scope>NUCLEOTIDE SEQUENCE [LARGE SCALE GENOMIC DNA]</scope>
</reference>
<dbReference type="EMBL" id="UYRR01000770">
    <property type="protein sequence ID" value="VDK18201.1"/>
    <property type="molecule type" value="Genomic_DNA"/>
</dbReference>
<organism evidence="4">
    <name type="scientific">Anisakis simplex</name>
    <name type="common">Herring worm</name>
    <dbReference type="NCBI Taxonomy" id="6269"/>
    <lineage>
        <taxon>Eukaryota</taxon>
        <taxon>Metazoa</taxon>
        <taxon>Ecdysozoa</taxon>
        <taxon>Nematoda</taxon>
        <taxon>Chromadorea</taxon>
        <taxon>Rhabditida</taxon>
        <taxon>Spirurina</taxon>
        <taxon>Ascaridomorpha</taxon>
        <taxon>Ascaridoidea</taxon>
        <taxon>Anisakidae</taxon>
        <taxon>Anisakis</taxon>
        <taxon>Anisakis simplex complex</taxon>
    </lineage>
</organism>
<keyword evidence="1" id="KW-0812">Transmembrane</keyword>
<evidence type="ECO:0000313" key="4">
    <source>
        <dbReference type="WBParaSite" id="ASIM_0000100101-mRNA-1"/>
    </source>
</evidence>
<evidence type="ECO:0000313" key="2">
    <source>
        <dbReference type="EMBL" id="VDK18201.1"/>
    </source>
</evidence>
<sequence length="104" mass="11789">MEPPPSYEDVIRSDLRNAFLDMERLQYRMPYTIAPPCRAEQNRYATSRGRAPSISLPIGVDGEEGKNHRVITTIVMFVFVFTVIIIIAKLTENSRYATALSPRG</sequence>